<proteinExistence type="predicted"/>
<organism evidence="1 2">
    <name type="scientific">Acropora cervicornis</name>
    <name type="common">Staghorn coral</name>
    <dbReference type="NCBI Taxonomy" id="6130"/>
    <lineage>
        <taxon>Eukaryota</taxon>
        <taxon>Metazoa</taxon>
        <taxon>Cnidaria</taxon>
        <taxon>Anthozoa</taxon>
        <taxon>Hexacorallia</taxon>
        <taxon>Scleractinia</taxon>
        <taxon>Astrocoeniina</taxon>
        <taxon>Acroporidae</taxon>
        <taxon>Acropora</taxon>
    </lineage>
</organism>
<evidence type="ECO:0000313" key="1">
    <source>
        <dbReference type="EMBL" id="KAK2551587.1"/>
    </source>
</evidence>
<evidence type="ECO:0000313" key="2">
    <source>
        <dbReference type="Proteomes" id="UP001249851"/>
    </source>
</evidence>
<comment type="caution">
    <text evidence="1">The sequence shown here is derived from an EMBL/GenBank/DDBJ whole genome shotgun (WGS) entry which is preliminary data.</text>
</comment>
<accession>A0AAD9PYN4</accession>
<sequence length="206" mass="22887">MSLLCRVEDKMANRKCEFSREGTELRLTMAHSDITLQRLARAFEVSPMSLYLKEEWGDCTYWANDSGRFNLSNLADGTCLVVMGQSKNSVISSEAENCLSYTATADTSKSRLPFKPFFKRGKSNSTSTFGCKVLLAKKNGKSFSELNETYISVNEDSANVAYITGKVQEKWGKMVLVAGNGLPVQDEEGTRGSRFWTISKSRKAPA</sequence>
<dbReference type="Proteomes" id="UP001249851">
    <property type="component" value="Unassembled WGS sequence"/>
</dbReference>
<keyword evidence="2" id="KW-1185">Reference proteome</keyword>
<dbReference type="EMBL" id="JARQWQ010000096">
    <property type="protein sequence ID" value="KAK2551587.1"/>
    <property type="molecule type" value="Genomic_DNA"/>
</dbReference>
<protein>
    <submittedName>
        <fullName evidence="1">Uncharacterized protein</fullName>
    </submittedName>
</protein>
<dbReference type="AlphaFoldDB" id="A0AAD9PYN4"/>
<gene>
    <name evidence="1" type="ORF">P5673_027567</name>
</gene>
<name>A0AAD9PYN4_ACRCE</name>
<reference evidence="1" key="1">
    <citation type="journal article" date="2023" name="G3 (Bethesda)">
        <title>Whole genome assembly and annotation of the endangered Caribbean coral Acropora cervicornis.</title>
        <authorList>
            <person name="Selwyn J.D."/>
            <person name="Vollmer S.V."/>
        </authorList>
    </citation>
    <scope>NUCLEOTIDE SEQUENCE</scope>
    <source>
        <strain evidence="1">K2</strain>
    </source>
</reference>
<reference evidence="1" key="2">
    <citation type="journal article" date="2023" name="Science">
        <title>Genomic signatures of disease resistance in endangered staghorn corals.</title>
        <authorList>
            <person name="Vollmer S.V."/>
            <person name="Selwyn J.D."/>
            <person name="Despard B.A."/>
            <person name="Roesel C.L."/>
        </authorList>
    </citation>
    <scope>NUCLEOTIDE SEQUENCE</scope>
    <source>
        <strain evidence="1">K2</strain>
    </source>
</reference>